<name>A0A2H5PUI8_CITUN</name>
<keyword evidence="2" id="KW-1185">Reference proteome</keyword>
<evidence type="ECO:0000313" key="1">
    <source>
        <dbReference type="EMBL" id="GAY56030.1"/>
    </source>
</evidence>
<evidence type="ECO:0000313" key="2">
    <source>
        <dbReference type="Proteomes" id="UP000236630"/>
    </source>
</evidence>
<sequence length="56" mass="6668">MLELPLFPWTPNLQIVQYHILRVAETHCVNRQQIPQDKLHHFLNSLQSTLTNYITI</sequence>
<protein>
    <submittedName>
        <fullName evidence="1">Uncharacterized protein</fullName>
    </submittedName>
</protein>
<organism evidence="1 2">
    <name type="scientific">Citrus unshiu</name>
    <name type="common">Satsuma mandarin</name>
    <name type="synonym">Citrus nobilis var. unshiu</name>
    <dbReference type="NCBI Taxonomy" id="55188"/>
    <lineage>
        <taxon>Eukaryota</taxon>
        <taxon>Viridiplantae</taxon>
        <taxon>Streptophyta</taxon>
        <taxon>Embryophyta</taxon>
        <taxon>Tracheophyta</taxon>
        <taxon>Spermatophyta</taxon>
        <taxon>Magnoliopsida</taxon>
        <taxon>eudicotyledons</taxon>
        <taxon>Gunneridae</taxon>
        <taxon>Pentapetalae</taxon>
        <taxon>rosids</taxon>
        <taxon>malvids</taxon>
        <taxon>Sapindales</taxon>
        <taxon>Rutaceae</taxon>
        <taxon>Aurantioideae</taxon>
        <taxon>Citrus</taxon>
    </lineage>
</organism>
<dbReference type="Proteomes" id="UP000236630">
    <property type="component" value="Unassembled WGS sequence"/>
</dbReference>
<gene>
    <name evidence="1" type="ORF">CUMW_168680</name>
</gene>
<dbReference type="AlphaFoldDB" id="A0A2H5PUI8"/>
<comment type="caution">
    <text evidence="1">The sequence shown here is derived from an EMBL/GenBank/DDBJ whole genome shotgun (WGS) entry which is preliminary data.</text>
</comment>
<dbReference type="EMBL" id="BDQV01000129">
    <property type="protein sequence ID" value="GAY56030.1"/>
    <property type="molecule type" value="Genomic_DNA"/>
</dbReference>
<reference evidence="1 2" key="1">
    <citation type="journal article" date="2017" name="Front. Genet.">
        <title>Draft sequencing of the heterozygous diploid genome of Satsuma (Citrus unshiu Marc.) using a hybrid assembly approach.</title>
        <authorList>
            <person name="Shimizu T."/>
            <person name="Tanizawa Y."/>
            <person name="Mochizuki T."/>
            <person name="Nagasaki H."/>
            <person name="Yoshioka T."/>
            <person name="Toyoda A."/>
            <person name="Fujiyama A."/>
            <person name="Kaminuma E."/>
            <person name="Nakamura Y."/>
        </authorList>
    </citation>
    <scope>NUCLEOTIDE SEQUENCE [LARGE SCALE GENOMIC DNA]</scope>
    <source>
        <strain evidence="2">cv. Miyagawa wase</strain>
    </source>
</reference>
<proteinExistence type="predicted"/>
<accession>A0A2H5PUI8</accession>